<keyword evidence="7" id="KW-0675">Receptor</keyword>
<evidence type="ECO:0000256" key="5">
    <source>
        <dbReference type="ARBA" id="ARBA00022989"/>
    </source>
</evidence>
<dbReference type="InterPro" id="IPR009318">
    <property type="entry name" value="Gustatory_rcpt"/>
</dbReference>
<evidence type="ECO:0000313" key="9">
    <source>
        <dbReference type="EMBL" id="KAF9409441.1"/>
    </source>
</evidence>
<feature type="transmembrane region" description="Helical" evidence="8">
    <location>
        <begin position="98"/>
        <end position="116"/>
    </location>
</feature>
<sequence length="310" mass="35027">MAIFQSIGTCLCFYRLFKMPSSLPALDTVLIMRNEKNVEHVLSIVSRIARILECNDQVHVGEMFIKVTSPWLYELNVPYVVALGVIVQFLNIVSTATWNYADIFIVNMSLFLTSILQQINKKIAATASKNYVSASKWGELREDYTRATNLVKRFDDVLSGIVLITFANDLFFICMQLYNILSNSVKTTQVLTKLCPGYENSYSRYYIYPAYLAYSSVYLFVRFLSVALVAARIHSASMVPGPILFAVPATSYCKEVERFQNQVNDGVVVAFSGLHFFYITRDLVLTIAGTIVTYELVLLQFSTDDGKSQI</sequence>
<gene>
    <name evidence="9" type="ORF">HW555_011184</name>
</gene>
<dbReference type="PANTHER" id="PTHR21421">
    <property type="entry name" value="GUSTATORY RECEPTOR"/>
    <property type="match status" value="1"/>
</dbReference>
<evidence type="ECO:0000256" key="1">
    <source>
        <dbReference type="ARBA" id="ARBA00004651"/>
    </source>
</evidence>
<keyword evidence="10" id="KW-1185">Reference proteome</keyword>
<comment type="caution">
    <text evidence="9">The sequence shown here is derived from an EMBL/GenBank/DDBJ whole genome shotgun (WGS) entry which is preliminary data.</text>
</comment>
<evidence type="ECO:0000256" key="2">
    <source>
        <dbReference type="ARBA" id="ARBA00005327"/>
    </source>
</evidence>
<evidence type="ECO:0000256" key="7">
    <source>
        <dbReference type="ARBA" id="ARBA00023170"/>
    </source>
</evidence>
<evidence type="ECO:0000256" key="8">
    <source>
        <dbReference type="SAM" id="Phobius"/>
    </source>
</evidence>
<evidence type="ECO:0000256" key="6">
    <source>
        <dbReference type="ARBA" id="ARBA00023136"/>
    </source>
</evidence>
<keyword evidence="4 8" id="KW-0812">Transmembrane</keyword>
<dbReference type="GO" id="GO:0050916">
    <property type="term" value="P:sensory perception of sweet taste"/>
    <property type="evidence" value="ECO:0007669"/>
    <property type="project" value="UniProtKB-ARBA"/>
</dbReference>
<dbReference type="GO" id="GO:0008527">
    <property type="term" value="F:taste receptor activity"/>
    <property type="evidence" value="ECO:0007669"/>
    <property type="project" value="InterPro"/>
</dbReference>
<keyword evidence="5 8" id="KW-1133">Transmembrane helix</keyword>
<keyword evidence="6 8" id="KW-0472">Membrane</keyword>
<dbReference type="Pfam" id="PF06151">
    <property type="entry name" value="Trehalose_recp"/>
    <property type="match status" value="2"/>
</dbReference>
<comment type="subcellular location">
    <subcellularLocation>
        <location evidence="1">Cell membrane</location>
        <topology evidence="1">Multi-pass membrane protein</topology>
    </subcellularLocation>
</comment>
<evidence type="ECO:0008006" key="11">
    <source>
        <dbReference type="Google" id="ProtNLM"/>
    </source>
</evidence>
<evidence type="ECO:0000313" key="10">
    <source>
        <dbReference type="Proteomes" id="UP000648187"/>
    </source>
</evidence>
<evidence type="ECO:0000256" key="3">
    <source>
        <dbReference type="ARBA" id="ARBA00022475"/>
    </source>
</evidence>
<evidence type="ECO:0000256" key="4">
    <source>
        <dbReference type="ARBA" id="ARBA00022692"/>
    </source>
</evidence>
<keyword evidence="3" id="KW-1003">Cell membrane</keyword>
<name>A0A835G9K7_SPOEX</name>
<feature type="transmembrane region" description="Helical" evidence="8">
    <location>
        <begin position="211"/>
        <end position="231"/>
    </location>
</feature>
<dbReference type="AlphaFoldDB" id="A0A835G9K7"/>
<comment type="similarity">
    <text evidence="2">Belongs to the insect chemoreceptor superfamily. Gustatory receptor (GR) family. Gr5a subfamily.</text>
</comment>
<proteinExistence type="inferred from homology"/>
<protein>
    <recommendedName>
        <fullName evidence="11">Gustatory receptor</fullName>
    </recommendedName>
</protein>
<dbReference type="EMBL" id="JACKWZ010000319">
    <property type="protein sequence ID" value="KAF9409441.1"/>
    <property type="molecule type" value="Genomic_DNA"/>
</dbReference>
<dbReference type="PANTHER" id="PTHR21421:SF29">
    <property type="entry name" value="GUSTATORY RECEPTOR 5A FOR TREHALOSE-RELATED"/>
    <property type="match status" value="1"/>
</dbReference>
<accession>A0A835G9K7</accession>
<dbReference type="GO" id="GO:0005886">
    <property type="term" value="C:plasma membrane"/>
    <property type="evidence" value="ECO:0007669"/>
    <property type="project" value="UniProtKB-SubCell"/>
</dbReference>
<reference evidence="9" key="1">
    <citation type="submission" date="2020-08" db="EMBL/GenBank/DDBJ databases">
        <title>Spodoptera exigua strain:BAW_Kor-Di-RS1 Genome sequencing and assembly.</title>
        <authorList>
            <person name="Kim J."/>
            <person name="Nam H.Y."/>
            <person name="Kwon M."/>
            <person name="Choi J.H."/>
            <person name="Cho S.R."/>
            <person name="Kim G.-H."/>
        </authorList>
    </citation>
    <scope>NUCLEOTIDE SEQUENCE</scope>
    <source>
        <strain evidence="9">BAW_Kor-Di-RS1</strain>
        <tissue evidence="9">Whole-body</tissue>
    </source>
</reference>
<feature type="transmembrane region" description="Helical" evidence="8">
    <location>
        <begin position="71"/>
        <end position="92"/>
    </location>
</feature>
<dbReference type="Proteomes" id="UP000648187">
    <property type="component" value="Unassembled WGS sequence"/>
</dbReference>
<feature type="transmembrane region" description="Helical" evidence="8">
    <location>
        <begin position="157"/>
        <end position="178"/>
    </location>
</feature>
<organism evidence="9 10">
    <name type="scientific">Spodoptera exigua</name>
    <name type="common">Beet armyworm</name>
    <name type="synonym">Noctua fulgens</name>
    <dbReference type="NCBI Taxonomy" id="7107"/>
    <lineage>
        <taxon>Eukaryota</taxon>
        <taxon>Metazoa</taxon>
        <taxon>Ecdysozoa</taxon>
        <taxon>Arthropoda</taxon>
        <taxon>Hexapoda</taxon>
        <taxon>Insecta</taxon>
        <taxon>Pterygota</taxon>
        <taxon>Neoptera</taxon>
        <taxon>Endopterygota</taxon>
        <taxon>Lepidoptera</taxon>
        <taxon>Glossata</taxon>
        <taxon>Ditrysia</taxon>
        <taxon>Noctuoidea</taxon>
        <taxon>Noctuidae</taxon>
        <taxon>Amphipyrinae</taxon>
        <taxon>Spodoptera</taxon>
    </lineage>
</organism>